<dbReference type="InterPro" id="IPR051610">
    <property type="entry name" value="GPI/OXD"/>
</dbReference>
<dbReference type="RefSeq" id="WP_027270091.1">
    <property type="nucleotide sequence ID" value="NZ_CAAAJE010000003.1"/>
</dbReference>
<keyword evidence="1" id="KW-0479">Metal-binding</keyword>
<evidence type="ECO:0000313" key="3">
    <source>
        <dbReference type="EMBL" id="AUH73459.1"/>
    </source>
</evidence>
<gene>
    <name evidence="3" type="ORF">CAB17_16410</name>
    <name evidence="4" type="ORF">Lsai_0404</name>
</gene>
<dbReference type="Proteomes" id="UP000234343">
    <property type="component" value="Chromosome"/>
</dbReference>
<dbReference type="STRING" id="28087.Lsai_0404"/>
<dbReference type="SUPFAM" id="SSF51182">
    <property type="entry name" value="RmlC-like cupins"/>
    <property type="match status" value="1"/>
</dbReference>
<sequence>MNKNNKSPITIVAKNTPARKKPSVYPEPFASMMAGREKHPLGDLFGIKKFGVNLTRLAPGAQSALLHRHSVQEEFIFILEGQPSLVTDVDEFQLQPGMCAGFTPDGVAHKLINRTSSDVIYLEIGDRTEGDKVHYPNDDLVAVFDSNGQWQFSRKNGEFY</sequence>
<dbReference type="InterPro" id="IPR011051">
    <property type="entry name" value="RmlC_Cupin_sf"/>
</dbReference>
<dbReference type="Pfam" id="PF07883">
    <property type="entry name" value="Cupin_2"/>
    <property type="match status" value="1"/>
</dbReference>
<keyword evidence="6" id="KW-1185">Reference proteome</keyword>
<evidence type="ECO:0000313" key="4">
    <source>
        <dbReference type="EMBL" id="KTD59760.1"/>
    </source>
</evidence>
<evidence type="ECO:0000259" key="2">
    <source>
        <dbReference type="Pfam" id="PF07883"/>
    </source>
</evidence>
<evidence type="ECO:0000313" key="6">
    <source>
        <dbReference type="Proteomes" id="UP000234343"/>
    </source>
</evidence>
<protein>
    <submittedName>
        <fullName evidence="4">Cupin domain protein</fullName>
    </submittedName>
    <submittedName>
        <fullName evidence="3">Cupin domain-containing protein</fullName>
    </submittedName>
</protein>
<name>A0A0W0YSC7_9GAMM</name>
<evidence type="ECO:0000313" key="5">
    <source>
        <dbReference type="Proteomes" id="UP000054621"/>
    </source>
</evidence>
<organism evidence="4 5">
    <name type="scientific">Legionella sainthelensi</name>
    <dbReference type="NCBI Taxonomy" id="28087"/>
    <lineage>
        <taxon>Bacteria</taxon>
        <taxon>Pseudomonadati</taxon>
        <taxon>Pseudomonadota</taxon>
        <taxon>Gammaproteobacteria</taxon>
        <taxon>Legionellales</taxon>
        <taxon>Legionellaceae</taxon>
        <taxon>Legionella</taxon>
    </lineage>
</organism>
<dbReference type="Proteomes" id="UP000054621">
    <property type="component" value="Unassembled WGS sequence"/>
</dbReference>
<dbReference type="eggNOG" id="COG3837">
    <property type="taxonomic scope" value="Bacteria"/>
</dbReference>
<dbReference type="InterPro" id="IPR014710">
    <property type="entry name" value="RmlC-like_jellyroll"/>
</dbReference>
<dbReference type="OrthoDB" id="116921at2"/>
<dbReference type="AlphaFoldDB" id="A0A0W0YSC7"/>
<dbReference type="InterPro" id="IPR013096">
    <property type="entry name" value="Cupin_2"/>
</dbReference>
<dbReference type="PANTHER" id="PTHR35848:SF9">
    <property type="entry name" value="SLL1358 PROTEIN"/>
    <property type="match status" value="1"/>
</dbReference>
<dbReference type="CDD" id="cd02224">
    <property type="entry name" value="cupin_SPO2919-like"/>
    <property type="match status" value="1"/>
</dbReference>
<dbReference type="EMBL" id="LNYV01000004">
    <property type="protein sequence ID" value="KTD59760.1"/>
    <property type="molecule type" value="Genomic_DNA"/>
</dbReference>
<dbReference type="GO" id="GO:0046872">
    <property type="term" value="F:metal ion binding"/>
    <property type="evidence" value="ECO:0007669"/>
    <property type="project" value="UniProtKB-KW"/>
</dbReference>
<accession>A0A0W0YSC7</accession>
<dbReference type="Gene3D" id="2.60.120.10">
    <property type="entry name" value="Jelly Rolls"/>
    <property type="match status" value="1"/>
</dbReference>
<feature type="domain" description="Cupin type-2" evidence="2">
    <location>
        <begin position="54"/>
        <end position="124"/>
    </location>
</feature>
<dbReference type="KEGG" id="lsh:CAB17_16410"/>
<dbReference type="EMBL" id="CP025491">
    <property type="protein sequence ID" value="AUH73459.1"/>
    <property type="molecule type" value="Genomic_DNA"/>
</dbReference>
<proteinExistence type="predicted"/>
<reference evidence="4 5" key="1">
    <citation type="submission" date="2015-11" db="EMBL/GenBank/DDBJ databases">
        <title>Genomic analysis of 38 Legionella species identifies large and diverse effector repertoires.</title>
        <authorList>
            <person name="Burstein D."/>
            <person name="Amaro F."/>
            <person name="Zusman T."/>
            <person name="Lifshitz Z."/>
            <person name="Cohen O."/>
            <person name="Gilbert J.A."/>
            <person name="Pupko T."/>
            <person name="Shuman H.A."/>
            <person name="Segal G."/>
        </authorList>
    </citation>
    <scope>NUCLEOTIDE SEQUENCE [LARGE SCALE GENOMIC DNA]</scope>
    <source>
        <strain evidence="4 5">Mt.St.Helens-4</strain>
    </source>
</reference>
<reference evidence="3 6" key="2">
    <citation type="submission" date="2017-12" db="EMBL/GenBank/DDBJ databases">
        <title>Legionella sainthelensi LA01-117, whole genome sequence of a clinical isolate from New Zealand.</title>
        <authorList>
            <person name="Cree S.L."/>
            <person name="Slow S."/>
            <person name="Kennedy M.A."/>
            <person name="Murdoch D.R."/>
            <person name="Biggs P.J."/>
            <person name="Anderson T."/>
        </authorList>
    </citation>
    <scope>NUCLEOTIDE SEQUENCE [LARGE SCALE GENOMIC DNA]</scope>
    <source>
        <strain evidence="3 6">LA01-117</strain>
    </source>
</reference>
<dbReference type="PATRIC" id="fig|28087.4.peg.423"/>
<dbReference type="PANTHER" id="PTHR35848">
    <property type="entry name" value="OXALATE-BINDING PROTEIN"/>
    <property type="match status" value="1"/>
</dbReference>
<evidence type="ECO:0000256" key="1">
    <source>
        <dbReference type="ARBA" id="ARBA00022723"/>
    </source>
</evidence>